<feature type="domain" description="Capsule synthesis protein CapA" evidence="2">
    <location>
        <begin position="66"/>
        <end position="307"/>
    </location>
</feature>
<organism evidence="3 4">
    <name type="scientific">Candidatus Liptonbacteria bacterium RIFOXYC1_FULL_36_8</name>
    <dbReference type="NCBI Taxonomy" id="1798655"/>
    <lineage>
        <taxon>Bacteria</taxon>
        <taxon>Candidatus Liptoniibacteriota</taxon>
    </lineage>
</organism>
<evidence type="ECO:0000313" key="4">
    <source>
        <dbReference type="Proteomes" id="UP000177246"/>
    </source>
</evidence>
<proteinExistence type="inferred from homology"/>
<dbReference type="PANTHER" id="PTHR33393">
    <property type="entry name" value="POLYGLUTAMINE SYNTHESIS ACCESSORY PROTEIN RV0574C-RELATED"/>
    <property type="match status" value="1"/>
</dbReference>
<dbReference type="InterPro" id="IPR019079">
    <property type="entry name" value="Capsule_synth_CapA"/>
</dbReference>
<dbReference type="Gene3D" id="3.60.21.10">
    <property type="match status" value="1"/>
</dbReference>
<comment type="similarity">
    <text evidence="1">Belongs to the CapA family.</text>
</comment>
<dbReference type="SMART" id="SM00854">
    <property type="entry name" value="PGA_cap"/>
    <property type="match status" value="1"/>
</dbReference>
<dbReference type="InterPro" id="IPR029052">
    <property type="entry name" value="Metallo-depent_PP-like"/>
</dbReference>
<dbReference type="CDD" id="cd07381">
    <property type="entry name" value="MPP_CapA"/>
    <property type="match status" value="1"/>
</dbReference>
<evidence type="ECO:0000256" key="1">
    <source>
        <dbReference type="ARBA" id="ARBA00005662"/>
    </source>
</evidence>
<gene>
    <name evidence="3" type="ORF">A2430_01040</name>
</gene>
<protein>
    <recommendedName>
        <fullName evidence="2">Capsule synthesis protein CapA domain-containing protein</fullName>
    </recommendedName>
</protein>
<evidence type="ECO:0000259" key="2">
    <source>
        <dbReference type="SMART" id="SM00854"/>
    </source>
</evidence>
<dbReference type="InterPro" id="IPR052169">
    <property type="entry name" value="CW_Biosynth-Accessory"/>
</dbReference>
<dbReference type="Proteomes" id="UP000177246">
    <property type="component" value="Unassembled WGS sequence"/>
</dbReference>
<dbReference type="AlphaFoldDB" id="A0A1G2CNF2"/>
<evidence type="ECO:0000313" key="3">
    <source>
        <dbReference type="EMBL" id="OGZ02934.1"/>
    </source>
</evidence>
<reference evidence="3 4" key="1">
    <citation type="journal article" date="2016" name="Nat. Commun.">
        <title>Thousands of microbial genomes shed light on interconnected biogeochemical processes in an aquifer system.</title>
        <authorList>
            <person name="Anantharaman K."/>
            <person name="Brown C.T."/>
            <person name="Hug L.A."/>
            <person name="Sharon I."/>
            <person name="Castelle C.J."/>
            <person name="Probst A.J."/>
            <person name="Thomas B.C."/>
            <person name="Singh A."/>
            <person name="Wilkins M.J."/>
            <person name="Karaoz U."/>
            <person name="Brodie E.L."/>
            <person name="Williams K.H."/>
            <person name="Hubbard S.S."/>
            <person name="Banfield J.F."/>
        </authorList>
    </citation>
    <scope>NUCLEOTIDE SEQUENCE [LARGE SCALE GENOMIC DNA]</scope>
</reference>
<dbReference type="Pfam" id="PF09587">
    <property type="entry name" value="PGA_cap"/>
    <property type="match status" value="1"/>
</dbReference>
<dbReference type="SUPFAM" id="SSF56300">
    <property type="entry name" value="Metallo-dependent phosphatases"/>
    <property type="match status" value="1"/>
</dbReference>
<accession>A0A1G2CNF2</accession>
<name>A0A1G2CNF2_9BACT</name>
<sequence>MFKSHAFLFIFIGVFGLLGGIAARFSNEFSFAFQNSLSSSLQANILSIERQSNEIKDRLAAENPTSLIFVGDIMLGRDVEKSINKKEGDWNFIFSKSADFLQTADLVFGNLEGPISSHGKNQGSIYSFRFNPLVAPALKSAGFNVISLANNHILDWGGEALADTISILKENSINSVGAGLNREKANSPVIKKINGTEVAFFAFTNLYPEGLEASQNNPGVSSFDLEKIKEEIKNLKQSGRADIVIISLHWGEEYKKEANDFQKQIARSLVNSGTDILIGHHPHVVEEVEKYGNSWIAYSLGNFVFDQDFSKETMEGLALKVTIKNKKIINAETLKVKINNDFQPEIFIPAYQ</sequence>
<comment type="caution">
    <text evidence="3">The sequence shown here is derived from an EMBL/GenBank/DDBJ whole genome shotgun (WGS) entry which is preliminary data.</text>
</comment>
<dbReference type="EMBL" id="MHLF01000034">
    <property type="protein sequence ID" value="OGZ02934.1"/>
    <property type="molecule type" value="Genomic_DNA"/>
</dbReference>
<dbReference type="PANTHER" id="PTHR33393:SF11">
    <property type="entry name" value="POLYGLUTAMINE SYNTHESIS ACCESSORY PROTEIN RV0574C-RELATED"/>
    <property type="match status" value="1"/>
</dbReference>